<dbReference type="Pfam" id="PF05521">
    <property type="entry name" value="Phage_HCP"/>
    <property type="match status" value="1"/>
</dbReference>
<dbReference type="InterPro" id="IPR038666">
    <property type="entry name" value="SSP1_head-tail_sf"/>
</dbReference>
<reference evidence="1" key="1">
    <citation type="journal article" date="2021" name="Proc. Natl. Acad. Sci. U.S.A.">
        <title>A Catalog of Tens of Thousands of Viruses from Human Metagenomes Reveals Hidden Associations with Chronic Diseases.</title>
        <authorList>
            <person name="Tisza M.J."/>
            <person name="Buck C.B."/>
        </authorList>
    </citation>
    <scope>NUCLEOTIDE SEQUENCE</scope>
    <source>
        <strain evidence="1">Ctitf6</strain>
    </source>
</reference>
<evidence type="ECO:0000313" key="1">
    <source>
        <dbReference type="EMBL" id="DAE00849.1"/>
    </source>
</evidence>
<name>A0A8S5P348_9CAUD</name>
<dbReference type="InterPro" id="IPR008767">
    <property type="entry name" value="Phage_SPP1_head-tail_adaptor"/>
</dbReference>
<protein>
    <submittedName>
        <fullName evidence="1">Putative head tail adaptor</fullName>
    </submittedName>
</protein>
<accession>A0A8S5P348</accession>
<organism evidence="1">
    <name type="scientific">Siphoviridae sp. ctitf6</name>
    <dbReference type="NCBI Taxonomy" id="2825627"/>
    <lineage>
        <taxon>Viruses</taxon>
        <taxon>Duplodnaviria</taxon>
        <taxon>Heunggongvirae</taxon>
        <taxon>Uroviricota</taxon>
        <taxon>Caudoviricetes</taxon>
    </lineage>
</organism>
<dbReference type="EMBL" id="BK015313">
    <property type="protein sequence ID" value="DAE00849.1"/>
    <property type="molecule type" value="Genomic_DNA"/>
</dbReference>
<sequence length="121" mass="14317">MGVNAGRLKHKVTICRYQAVDDGLNGTVNKLVSFRTVYAEMRPMRGREYLEYYNEGHDLIYKCTIRYRKDLRATDVVVFRDRQFRITSIINVMERGEYMEIMCTEDIEKRRPEVRENVGGV</sequence>
<dbReference type="NCBIfam" id="TIGR01563">
    <property type="entry name" value="gp16_SPP1"/>
    <property type="match status" value="1"/>
</dbReference>
<proteinExistence type="predicted"/>
<dbReference type="Gene3D" id="2.40.10.270">
    <property type="entry name" value="Bacteriophage SPP1 head-tail adaptor protein"/>
    <property type="match status" value="1"/>
</dbReference>